<keyword evidence="2" id="KW-1185">Reference proteome</keyword>
<reference evidence="1 2" key="1">
    <citation type="submission" date="2018-12" db="EMBL/GenBank/DDBJ databases">
        <title>Dyella dinghuensis sp. nov. DHOA06 and Dyella choica sp. nov. 4M-K27, isolated from forest soil.</title>
        <authorList>
            <person name="Qiu L.-H."/>
            <person name="Gao Z.-H."/>
        </authorList>
    </citation>
    <scope>NUCLEOTIDE SEQUENCE [LARGE SCALE GENOMIC DNA]</scope>
    <source>
        <strain evidence="1 2">4M-K27</strain>
    </source>
</reference>
<dbReference type="OrthoDB" id="4350944at2"/>
<evidence type="ECO:0000313" key="2">
    <source>
        <dbReference type="Proteomes" id="UP000274358"/>
    </source>
</evidence>
<name>A0A432LZF3_9GAMM</name>
<comment type="caution">
    <text evidence="1">The sequence shown here is derived from an EMBL/GenBank/DDBJ whole genome shotgun (WGS) entry which is preliminary data.</text>
</comment>
<organism evidence="1 2">
    <name type="scientific">Dyella choica</name>
    <dbReference type="NCBI Taxonomy" id="1927959"/>
    <lineage>
        <taxon>Bacteria</taxon>
        <taxon>Pseudomonadati</taxon>
        <taxon>Pseudomonadota</taxon>
        <taxon>Gammaproteobacteria</taxon>
        <taxon>Lysobacterales</taxon>
        <taxon>Rhodanobacteraceae</taxon>
        <taxon>Dyella</taxon>
    </lineage>
</organism>
<proteinExistence type="predicted"/>
<dbReference type="AlphaFoldDB" id="A0A432LZF3"/>
<evidence type="ECO:0000313" key="1">
    <source>
        <dbReference type="EMBL" id="RUL69011.1"/>
    </source>
</evidence>
<dbReference type="EMBL" id="RYYV01000040">
    <property type="protein sequence ID" value="RUL69011.1"/>
    <property type="molecule type" value="Genomic_DNA"/>
</dbReference>
<sequence length="100" mass="10945">MSTDISMETKVTLRQAFLIMHAYLSLHYELRDKPAPLGAMLGDLSLWDTESGGKEPMDGAVFPDWLDCARAVMTAEVSPEGYRGADISLDGKPPTIEVKS</sequence>
<dbReference type="RefSeq" id="WP_126687158.1">
    <property type="nucleotide sequence ID" value="NZ_RYYV01000040.1"/>
</dbReference>
<accession>A0A432LZF3</accession>
<gene>
    <name evidence="1" type="ORF">EKH80_23065</name>
</gene>
<protein>
    <submittedName>
        <fullName evidence="1">Uncharacterized protein</fullName>
    </submittedName>
</protein>
<dbReference type="Proteomes" id="UP000274358">
    <property type="component" value="Unassembled WGS sequence"/>
</dbReference>